<dbReference type="NCBIfam" id="TIGR01845">
    <property type="entry name" value="outer_NodT"/>
    <property type="match status" value="1"/>
</dbReference>
<keyword evidence="2 3" id="KW-0449">Lipoprotein</keyword>
<dbReference type="GO" id="GO:0015562">
    <property type="term" value="F:efflux transmembrane transporter activity"/>
    <property type="evidence" value="ECO:0007669"/>
    <property type="project" value="InterPro"/>
</dbReference>
<evidence type="ECO:0000256" key="1">
    <source>
        <dbReference type="ARBA" id="ARBA00007613"/>
    </source>
</evidence>
<proteinExistence type="inferred from homology"/>
<dbReference type="Pfam" id="PF02321">
    <property type="entry name" value="OEP"/>
    <property type="match status" value="2"/>
</dbReference>
<comment type="caution">
    <text evidence="3">The sequence shown here is derived from an EMBL/GenBank/DDBJ whole genome shotgun (WGS) entry which is preliminary data.</text>
</comment>
<evidence type="ECO:0000313" key="4">
    <source>
        <dbReference type="Proteomes" id="UP000517753"/>
    </source>
</evidence>
<name>A0A7Y9K0E1_9SPHN</name>
<comment type="subcellular location">
    <subcellularLocation>
        <location evidence="2">Cell membrane</location>
        <topology evidence="2">Lipid-anchor</topology>
    </subcellularLocation>
</comment>
<dbReference type="EMBL" id="JACCBY010000001">
    <property type="protein sequence ID" value="NYD88836.1"/>
    <property type="molecule type" value="Genomic_DNA"/>
</dbReference>
<accession>A0A7Y9K0E1</accession>
<dbReference type="InterPro" id="IPR010131">
    <property type="entry name" value="MdtP/NodT-like"/>
</dbReference>
<sequence length="472" mass="49648">MSAPSAPRSRLDVFARTTLLCLTLAACIGPRPQAPAASVIVPPPAWRTALGNGEPIRADWWNTFGDPVLTQLVGQALANNVDLAAAASRIDEARAAARLARAQQTPTLGGNLPSTTGQTVSPFGTPSDAIGAQPAVTASYDLDLFGRLRQASRAAQAQLLASEGARDTVRLAIASGVATNYVTLRALDLRLAVAQQTLAARTEALRIARRRAEAGYTSNLELRQAEAEYRATQQLVPAAQLAISRQENALSLLLGTSPGAIPRGLPLDRLLAPAIPDGLPADLLRRRPDLFQAEQTLVAADRTLDSARAAMLPNLALTGSAGVVLSTALANPIGVFSIGASILSPIFDGGRLRAQSDVAAARRDQAAFAYRRTALIAFQEVDNALAGVQRSGEQAVALGLQVDALAAALRNASNRYRAGYTSYIEQLDAQRGLLTAELALVQARADRITAYVALYQAMGGGWSRDDVAATQR</sequence>
<keyword evidence="4" id="KW-1185">Reference proteome</keyword>
<dbReference type="GO" id="GO:0005886">
    <property type="term" value="C:plasma membrane"/>
    <property type="evidence" value="ECO:0007669"/>
    <property type="project" value="UniProtKB-SubCell"/>
</dbReference>
<keyword evidence="2" id="KW-0472">Membrane</keyword>
<protein>
    <submittedName>
        <fullName evidence="3">NodT family efflux transporter outer membrane factor (OMF) lipoprotein</fullName>
    </submittedName>
</protein>
<feature type="chain" id="PRO_5031589657" evidence="2">
    <location>
        <begin position="37"/>
        <end position="472"/>
    </location>
</feature>
<dbReference type="Proteomes" id="UP000517753">
    <property type="component" value="Unassembled WGS sequence"/>
</dbReference>
<dbReference type="PANTHER" id="PTHR30203:SF33">
    <property type="entry name" value="BLR4455 PROTEIN"/>
    <property type="match status" value="1"/>
</dbReference>
<evidence type="ECO:0000313" key="3">
    <source>
        <dbReference type="EMBL" id="NYD88836.1"/>
    </source>
</evidence>
<feature type="signal peptide" evidence="2">
    <location>
        <begin position="1"/>
        <end position="36"/>
    </location>
</feature>
<dbReference type="PANTHER" id="PTHR30203">
    <property type="entry name" value="OUTER MEMBRANE CATION EFFLUX PROTEIN"/>
    <property type="match status" value="1"/>
</dbReference>
<keyword evidence="2" id="KW-0732">Signal</keyword>
<comment type="similarity">
    <text evidence="1 2">Belongs to the outer membrane factor (OMF) (TC 1.B.17) family.</text>
</comment>
<keyword evidence="2" id="KW-1134">Transmembrane beta strand</keyword>
<keyword evidence="2" id="KW-0812">Transmembrane</keyword>
<dbReference type="AlphaFoldDB" id="A0A7Y9K0E1"/>
<gene>
    <name evidence="3" type="ORF">HD841_000605</name>
</gene>
<dbReference type="SUPFAM" id="SSF56954">
    <property type="entry name" value="Outer membrane efflux proteins (OEP)"/>
    <property type="match status" value="1"/>
</dbReference>
<dbReference type="Gene3D" id="1.20.1600.10">
    <property type="entry name" value="Outer membrane efflux proteins (OEP)"/>
    <property type="match status" value="1"/>
</dbReference>
<organism evidence="3 4">
    <name type="scientific">Sphingomonas melonis</name>
    <dbReference type="NCBI Taxonomy" id="152682"/>
    <lineage>
        <taxon>Bacteria</taxon>
        <taxon>Pseudomonadati</taxon>
        <taxon>Pseudomonadota</taxon>
        <taxon>Alphaproteobacteria</taxon>
        <taxon>Sphingomonadales</taxon>
        <taxon>Sphingomonadaceae</taxon>
        <taxon>Sphingomonas</taxon>
    </lineage>
</organism>
<evidence type="ECO:0000256" key="2">
    <source>
        <dbReference type="RuleBase" id="RU362097"/>
    </source>
</evidence>
<keyword evidence="2" id="KW-0564">Palmitate</keyword>
<dbReference type="InterPro" id="IPR003423">
    <property type="entry name" value="OMP_efflux"/>
</dbReference>
<reference evidence="3 4" key="2">
    <citation type="submission" date="2020-08" db="EMBL/GenBank/DDBJ databases">
        <title>The Agave Microbiome: Exploring the role of microbial communities in plant adaptations to desert environments.</title>
        <authorList>
            <person name="Partida-Martinez L.P."/>
        </authorList>
    </citation>
    <scope>NUCLEOTIDE SEQUENCE [LARGE SCALE GENOMIC DNA]</scope>
    <source>
        <strain evidence="3 4">AS2.3</strain>
    </source>
</reference>
<dbReference type="Gene3D" id="2.20.200.10">
    <property type="entry name" value="Outer membrane efflux proteins (OEP)"/>
    <property type="match status" value="1"/>
</dbReference>
<reference evidence="3 4" key="1">
    <citation type="submission" date="2020-07" db="EMBL/GenBank/DDBJ databases">
        <authorList>
            <person name="Partida-Martinez L."/>
            <person name="Huntemann M."/>
            <person name="Clum A."/>
            <person name="Wang J."/>
            <person name="Palaniappan K."/>
            <person name="Ritter S."/>
            <person name="Chen I.-M."/>
            <person name="Stamatis D."/>
            <person name="Reddy T."/>
            <person name="O'Malley R."/>
            <person name="Daum C."/>
            <person name="Shapiro N."/>
            <person name="Ivanova N."/>
            <person name="Kyrpides N."/>
            <person name="Woyke T."/>
        </authorList>
    </citation>
    <scope>NUCLEOTIDE SEQUENCE [LARGE SCALE GENOMIC DNA]</scope>
    <source>
        <strain evidence="3 4">AS2.3</strain>
    </source>
</reference>
<dbReference type="RefSeq" id="WP_373562915.1">
    <property type="nucleotide sequence ID" value="NZ_JACCBY010000001.1"/>
</dbReference>